<evidence type="ECO:0000256" key="5">
    <source>
        <dbReference type="ARBA" id="ARBA00022692"/>
    </source>
</evidence>
<keyword evidence="3" id="KW-0813">Transport</keyword>
<keyword evidence="8" id="KW-0175">Coiled coil</keyword>
<dbReference type="Gene3D" id="1.20.1600.10">
    <property type="entry name" value="Outer membrane efflux proteins (OEP)"/>
    <property type="match status" value="1"/>
</dbReference>
<dbReference type="PANTHER" id="PTHR30026:SF20">
    <property type="entry name" value="OUTER MEMBRANE PROTEIN TOLC"/>
    <property type="match status" value="1"/>
</dbReference>
<keyword evidence="5" id="KW-0812">Transmembrane</keyword>
<evidence type="ECO:0000256" key="3">
    <source>
        <dbReference type="ARBA" id="ARBA00022448"/>
    </source>
</evidence>
<dbReference type="InterPro" id="IPR051906">
    <property type="entry name" value="TolC-like"/>
</dbReference>
<feature type="signal peptide" evidence="9">
    <location>
        <begin position="1"/>
        <end position="18"/>
    </location>
</feature>
<evidence type="ECO:0000256" key="6">
    <source>
        <dbReference type="ARBA" id="ARBA00023136"/>
    </source>
</evidence>
<keyword evidence="7" id="KW-0998">Cell outer membrane</keyword>
<evidence type="ECO:0000256" key="8">
    <source>
        <dbReference type="SAM" id="Coils"/>
    </source>
</evidence>
<evidence type="ECO:0000256" key="1">
    <source>
        <dbReference type="ARBA" id="ARBA00004442"/>
    </source>
</evidence>
<dbReference type="EMBL" id="CP141769">
    <property type="protein sequence ID" value="WRS38861.1"/>
    <property type="molecule type" value="Genomic_DNA"/>
</dbReference>
<sequence>MKALALLCLSVFSAGAAAETLDFAQAVQRALDRNPDILVAGAQVAQAQAAVRQSEGARLPKVTASFNVTRTDDALNAFGLKLSQRNATFNDFGAAEFTGPTALNVAPHNLNYPDPVNNFNARLEAQLPIYTGGMITGYNEQANAYLRAARQGDAMARQKVIFDVLRAYEGVHTARAYEDVARLARSAAESYVKTIGNLLKGGVVVKSDLLSAQVHLEDVKVQQAQAENAVGQALDQLHLLLGTPLTAPLDVAGTVEVRPLAGTLADYQSEALKSNPGLAALRNQVDAAQAAVKVARAGRYPQAGLLARFDTNDKNAGFDAHSYTLGGQVSWQLFDGGVTSGAIQRAQASREELAAKLQQAENGIAYQVAEAWRRADEAQRRVTARELAVSQAEEAQRLVQKRYASGVTTITELLGAQAQLDKARADLVAARYDLKVQRANARLVTGRLQPDHM</sequence>
<evidence type="ECO:0000313" key="10">
    <source>
        <dbReference type="EMBL" id="WRS38861.1"/>
    </source>
</evidence>
<evidence type="ECO:0000313" key="11">
    <source>
        <dbReference type="Proteomes" id="UP001334732"/>
    </source>
</evidence>
<dbReference type="Proteomes" id="UP001334732">
    <property type="component" value="Chromosome"/>
</dbReference>
<dbReference type="PANTHER" id="PTHR30026">
    <property type="entry name" value="OUTER MEMBRANE PROTEIN TOLC"/>
    <property type="match status" value="1"/>
</dbReference>
<keyword evidence="9" id="KW-0732">Signal</keyword>
<feature type="coiled-coil region" evidence="8">
    <location>
        <begin position="343"/>
        <end position="395"/>
    </location>
</feature>
<evidence type="ECO:0000256" key="4">
    <source>
        <dbReference type="ARBA" id="ARBA00022452"/>
    </source>
</evidence>
<dbReference type="RefSeq" id="WP_324779393.1">
    <property type="nucleotide sequence ID" value="NZ_CP141769.1"/>
</dbReference>
<name>A0ABZ1CJ25_9PROT</name>
<accession>A0ABZ1CJ25</accession>
<keyword evidence="4" id="KW-1134">Transmembrane beta strand</keyword>
<evidence type="ECO:0000256" key="9">
    <source>
        <dbReference type="SAM" id="SignalP"/>
    </source>
</evidence>
<organism evidence="10 11">
    <name type="scientific">Thiobacillus sedimenti</name>
    <dbReference type="NCBI Taxonomy" id="3110231"/>
    <lineage>
        <taxon>Bacteria</taxon>
        <taxon>Pseudomonadati</taxon>
        <taxon>Pseudomonadota</taxon>
        <taxon>Betaproteobacteria</taxon>
        <taxon>Nitrosomonadales</taxon>
        <taxon>Thiobacillaceae</taxon>
        <taxon>Thiobacillus</taxon>
    </lineage>
</organism>
<dbReference type="Pfam" id="PF02321">
    <property type="entry name" value="OEP"/>
    <property type="match status" value="2"/>
</dbReference>
<reference evidence="10 11" key="1">
    <citation type="submission" date="2023-12" db="EMBL/GenBank/DDBJ databases">
        <title>Thiobacillus sedimentum sp. nov., a chemolithoautotrophic sulfur-oxidizing bacterium isolated from freshwater sediment.</title>
        <authorList>
            <person name="Luo J."/>
            <person name="Dai C."/>
        </authorList>
    </citation>
    <scope>NUCLEOTIDE SEQUENCE [LARGE SCALE GENOMIC DNA]</scope>
    <source>
        <strain evidence="10 11">SCUT-2</strain>
    </source>
</reference>
<protein>
    <submittedName>
        <fullName evidence="10">TolC family protein</fullName>
    </submittedName>
</protein>
<comment type="similarity">
    <text evidence="2">Belongs to the outer membrane factor (OMF) (TC 1.B.17) family.</text>
</comment>
<evidence type="ECO:0000256" key="2">
    <source>
        <dbReference type="ARBA" id="ARBA00007613"/>
    </source>
</evidence>
<gene>
    <name evidence="10" type="ORF">VA613_12760</name>
</gene>
<feature type="chain" id="PRO_5047314202" evidence="9">
    <location>
        <begin position="19"/>
        <end position="453"/>
    </location>
</feature>
<dbReference type="SUPFAM" id="SSF56954">
    <property type="entry name" value="Outer membrane efflux proteins (OEP)"/>
    <property type="match status" value="1"/>
</dbReference>
<keyword evidence="11" id="KW-1185">Reference proteome</keyword>
<comment type="subcellular location">
    <subcellularLocation>
        <location evidence="1">Cell outer membrane</location>
    </subcellularLocation>
</comment>
<evidence type="ECO:0000256" key="7">
    <source>
        <dbReference type="ARBA" id="ARBA00023237"/>
    </source>
</evidence>
<dbReference type="InterPro" id="IPR003423">
    <property type="entry name" value="OMP_efflux"/>
</dbReference>
<keyword evidence="6" id="KW-0472">Membrane</keyword>
<proteinExistence type="inferred from homology"/>